<dbReference type="EMBL" id="HG711279">
    <property type="protein sequence ID" value="CDJ48743.1"/>
    <property type="molecule type" value="Genomic_DNA"/>
</dbReference>
<reference evidence="2" key="1">
    <citation type="submission" date="2013-10" db="EMBL/GenBank/DDBJ databases">
        <title>Genomic analysis of the causative agents of coccidiosis in chickens.</title>
        <authorList>
            <person name="Reid A.J."/>
            <person name="Blake D."/>
            <person name="Billington K."/>
            <person name="Browne H."/>
            <person name="Dunn M."/>
            <person name="Hung S."/>
            <person name="Kawahara F."/>
            <person name="Miranda-Saavedra D."/>
            <person name="Mourier T."/>
            <person name="Nagra H."/>
            <person name="Otto T.D."/>
            <person name="Rawlings N."/>
            <person name="Sanchez A."/>
            <person name="Sanders M."/>
            <person name="Subramaniam C."/>
            <person name="Tay Y."/>
            <person name="Dear P."/>
            <person name="Doerig C."/>
            <person name="Gruber A."/>
            <person name="Parkinson J."/>
            <person name="Shirley M."/>
            <person name="Wan K.L."/>
            <person name="Berriman M."/>
            <person name="Tomley F."/>
            <person name="Pain A."/>
        </authorList>
    </citation>
    <scope>NUCLEOTIDE SEQUENCE [LARGE SCALE GENOMIC DNA]</scope>
    <source>
        <strain evidence="2">Houghton</strain>
    </source>
</reference>
<proteinExistence type="predicted"/>
<keyword evidence="1" id="KW-1133">Transmembrane helix</keyword>
<gene>
    <name evidence="2" type="ORF">EBH_0021880</name>
</gene>
<evidence type="ECO:0000313" key="3">
    <source>
        <dbReference type="Proteomes" id="UP000030750"/>
    </source>
</evidence>
<dbReference type="VEuPathDB" id="ToxoDB:EBH_0021880"/>
<dbReference type="OrthoDB" id="10349405at2759"/>
<reference evidence="2" key="2">
    <citation type="submission" date="2013-10" db="EMBL/GenBank/DDBJ databases">
        <authorList>
            <person name="Aslett M."/>
        </authorList>
    </citation>
    <scope>NUCLEOTIDE SEQUENCE [LARGE SCALE GENOMIC DNA]</scope>
    <source>
        <strain evidence="2">Houghton</strain>
    </source>
</reference>
<organism evidence="2 3">
    <name type="scientific">Eimeria brunetti</name>
    <dbReference type="NCBI Taxonomy" id="51314"/>
    <lineage>
        <taxon>Eukaryota</taxon>
        <taxon>Sar</taxon>
        <taxon>Alveolata</taxon>
        <taxon>Apicomplexa</taxon>
        <taxon>Conoidasida</taxon>
        <taxon>Coccidia</taxon>
        <taxon>Eucoccidiorida</taxon>
        <taxon>Eimeriorina</taxon>
        <taxon>Eimeriidae</taxon>
        <taxon>Eimeria</taxon>
    </lineage>
</organism>
<accession>U6LHL7</accession>
<name>U6LHL7_9EIME</name>
<keyword evidence="3" id="KW-1185">Reference proteome</keyword>
<keyword evidence="1" id="KW-0812">Transmembrane</keyword>
<evidence type="ECO:0000313" key="2">
    <source>
        <dbReference type="EMBL" id="CDJ48743.1"/>
    </source>
</evidence>
<keyword evidence="1" id="KW-0472">Membrane</keyword>
<sequence length="68" mass="7483">MVLAEAQRVLPILPIDDCMERRFGFLAHAGARALVYAYLGPLLLGASVVTVVFRRRVVDPEGEVLPSF</sequence>
<protein>
    <submittedName>
        <fullName evidence="2">Uncharacterized protein</fullName>
    </submittedName>
</protein>
<evidence type="ECO:0000256" key="1">
    <source>
        <dbReference type="SAM" id="Phobius"/>
    </source>
</evidence>
<feature type="transmembrane region" description="Helical" evidence="1">
    <location>
        <begin position="33"/>
        <end position="53"/>
    </location>
</feature>
<dbReference type="Proteomes" id="UP000030750">
    <property type="component" value="Unassembled WGS sequence"/>
</dbReference>
<dbReference type="AlphaFoldDB" id="U6LHL7"/>